<evidence type="ECO:0000259" key="2">
    <source>
        <dbReference type="SMART" id="SM00460"/>
    </source>
</evidence>
<comment type="caution">
    <text evidence="3">The sequence shown here is derived from an EMBL/GenBank/DDBJ whole genome shotgun (WGS) entry which is preliminary data.</text>
</comment>
<dbReference type="InterPro" id="IPR002931">
    <property type="entry name" value="Transglutaminase-like"/>
</dbReference>
<dbReference type="OrthoDB" id="9804872at2"/>
<dbReference type="RefSeq" id="WP_147849075.1">
    <property type="nucleotide sequence ID" value="NZ_VDUZ01000026.1"/>
</dbReference>
<evidence type="ECO:0000313" key="3">
    <source>
        <dbReference type="EMBL" id="TXL73305.1"/>
    </source>
</evidence>
<dbReference type="SMART" id="SM00460">
    <property type="entry name" value="TGc"/>
    <property type="match status" value="1"/>
</dbReference>
<evidence type="ECO:0000313" key="4">
    <source>
        <dbReference type="Proteomes" id="UP000321638"/>
    </source>
</evidence>
<dbReference type="SUPFAM" id="SSF54001">
    <property type="entry name" value="Cysteine proteinases"/>
    <property type="match status" value="1"/>
</dbReference>
<reference evidence="3 4" key="1">
    <citation type="submission" date="2019-06" db="EMBL/GenBank/DDBJ databases">
        <title>New taxonomy in bacterial strain CC-CFT640, isolated from vineyard.</title>
        <authorList>
            <person name="Lin S.-Y."/>
            <person name="Tsai C.-F."/>
            <person name="Young C.-C."/>
        </authorList>
    </citation>
    <scope>NUCLEOTIDE SEQUENCE [LARGE SCALE GENOMIC DNA]</scope>
    <source>
        <strain evidence="3 4">CC-CFT640</strain>
    </source>
</reference>
<organism evidence="3 4">
    <name type="scientific">Vineibacter terrae</name>
    <dbReference type="NCBI Taxonomy" id="2586908"/>
    <lineage>
        <taxon>Bacteria</taxon>
        <taxon>Pseudomonadati</taxon>
        <taxon>Pseudomonadota</taxon>
        <taxon>Alphaproteobacteria</taxon>
        <taxon>Hyphomicrobiales</taxon>
        <taxon>Vineibacter</taxon>
    </lineage>
</organism>
<protein>
    <submittedName>
        <fullName evidence="3">Transglutaminase domain-containing protein</fullName>
    </submittedName>
</protein>
<dbReference type="PANTHER" id="PTHR38339">
    <property type="entry name" value="TRANSGLUTAMINASE DOMAIN PROTEIN"/>
    <property type="match status" value="1"/>
</dbReference>
<feature type="domain" description="Transglutaminase-like" evidence="2">
    <location>
        <begin position="197"/>
        <end position="271"/>
    </location>
</feature>
<dbReference type="Gene3D" id="3.10.620.30">
    <property type="match status" value="1"/>
</dbReference>
<dbReference type="Proteomes" id="UP000321638">
    <property type="component" value="Unassembled WGS sequence"/>
</dbReference>
<feature type="chain" id="PRO_5022690936" evidence="1">
    <location>
        <begin position="26"/>
        <end position="354"/>
    </location>
</feature>
<accession>A0A5C8PIG4</accession>
<proteinExistence type="predicted"/>
<sequence>MKRRLFMAAAASPLASAMPASLGWAAPDTATTGSWRSYELTTTVTLGADAGRTRIWLPLPHDSAYQRLEAVTWTGNAPKLGIYTDVASGTHAFHAAWDDGGVPRTVALTTRVSTLDRRSDLRAASAGAMPDDVAKFLKPNAMITTDGIVKETADKIVEGKREPLAKAQAIYDWIVENTFRDPKVKGCGIGDIRSMLVSGNLGGKCADLNALFVGLARAAGVPARGVYGVRVAPSAFSGAMGTRNADISKAQHCRAEFWIAGIGWIPADPADIRKVVLDDKLALNDPRMPVLRRFLFGAWEGNWVAFNHTRDVRLVPSDTVVNYFMYPEGETAQGQLDGMDPEAAGYRITAQAVS</sequence>
<dbReference type="EMBL" id="VDUZ01000026">
    <property type="protein sequence ID" value="TXL73305.1"/>
    <property type="molecule type" value="Genomic_DNA"/>
</dbReference>
<name>A0A5C8PIG4_9HYPH</name>
<dbReference type="Pfam" id="PF01841">
    <property type="entry name" value="Transglut_core"/>
    <property type="match status" value="1"/>
</dbReference>
<dbReference type="InterPro" id="IPR038765">
    <property type="entry name" value="Papain-like_cys_pep_sf"/>
</dbReference>
<keyword evidence="1" id="KW-0732">Signal</keyword>
<feature type="signal peptide" evidence="1">
    <location>
        <begin position="1"/>
        <end position="25"/>
    </location>
</feature>
<evidence type="ECO:0000256" key="1">
    <source>
        <dbReference type="SAM" id="SignalP"/>
    </source>
</evidence>
<gene>
    <name evidence="3" type="ORF">FHP25_21715</name>
</gene>
<dbReference type="PANTHER" id="PTHR38339:SF1">
    <property type="entry name" value="TRANSGLUTAMINASE-LIKE DOMAIN-CONTAINING PROTEIN"/>
    <property type="match status" value="1"/>
</dbReference>
<dbReference type="AlphaFoldDB" id="A0A5C8PIG4"/>
<keyword evidence="4" id="KW-1185">Reference proteome</keyword>